<dbReference type="Gene3D" id="3.30.420.360">
    <property type="match status" value="1"/>
</dbReference>
<dbReference type="SUPFAM" id="SSF54975">
    <property type="entry name" value="Acylphosphatase/BLUF domain-like"/>
    <property type="match status" value="1"/>
</dbReference>
<keyword evidence="5" id="KW-0863">Zinc-finger</keyword>
<dbReference type="PROSITE" id="PS51160">
    <property type="entry name" value="ACYLPHOSPHATASE_3"/>
    <property type="match status" value="1"/>
</dbReference>
<dbReference type="RefSeq" id="WP_210228650.1">
    <property type="nucleotide sequence ID" value="NZ_CP072800.1"/>
</dbReference>
<dbReference type="EC" id="6.2.-.-" evidence="8"/>
<dbReference type="NCBIfam" id="TIGR00143">
    <property type="entry name" value="hypF"/>
    <property type="match status" value="1"/>
</dbReference>
<accession>A0ABX7X604</accession>
<dbReference type="Pfam" id="PF07503">
    <property type="entry name" value="zf-HYPF"/>
    <property type="match status" value="2"/>
</dbReference>
<dbReference type="GO" id="GO:0016874">
    <property type="term" value="F:ligase activity"/>
    <property type="evidence" value="ECO:0007669"/>
    <property type="project" value="UniProtKB-KW"/>
</dbReference>
<dbReference type="Pfam" id="PF01300">
    <property type="entry name" value="Sua5_yciO_yrdC"/>
    <property type="match status" value="1"/>
</dbReference>
<organism evidence="12 13">
    <name type="scientific">Candidatus Thiothrix anitrata</name>
    <dbReference type="NCBI Taxonomy" id="2823902"/>
    <lineage>
        <taxon>Bacteria</taxon>
        <taxon>Pseudomonadati</taxon>
        <taxon>Pseudomonadota</taxon>
        <taxon>Gammaproteobacteria</taxon>
        <taxon>Thiotrichales</taxon>
        <taxon>Thiotrichaceae</taxon>
        <taxon>Thiothrix</taxon>
    </lineage>
</organism>
<dbReference type="Gene3D" id="3.30.420.40">
    <property type="match status" value="1"/>
</dbReference>
<dbReference type="InterPro" id="IPR006070">
    <property type="entry name" value="Sua5-like_dom"/>
</dbReference>
<feature type="active site" evidence="9">
    <location>
        <position position="18"/>
    </location>
</feature>
<comment type="catalytic activity">
    <reaction evidence="9">
        <text>an acyl phosphate + H2O = a carboxylate + phosphate + H(+)</text>
        <dbReference type="Rhea" id="RHEA:14965"/>
        <dbReference type="ChEBI" id="CHEBI:15377"/>
        <dbReference type="ChEBI" id="CHEBI:15378"/>
        <dbReference type="ChEBI" id="CHEBI:29067"/>
        <dbReference type="ChEBI" id="CHEBI:43474"/>
        <dbReference type="ChEBI" id="CHEBI:59918"/>
        <dbReference type="EC" id="3.6.1.7"/>
    </reaction>
</comment>
<evidence type="ECO:0000256" key="8">
    <source>
        <dbReference type="PIRNR" id="PIRNR006256"/>
    </source>
</evidence>
<evidence type="ECO:0000259" key="10">
    <source>
        <dbReference type="PROSITE" id="PS51160"/>
    </source>
</evidence>
<sequence>MIAQRIRINGLVQGVGFRPNVWRLAQMCGIAGTVCNDSSGVLIEAWGNEAALVAFQQQLRTAIPPLARIDAMQIMVFHGDCPHADFRIVASARGEIHTAVVADAAICPACLADIFDANNRRYRYPFTNCTHCGPRLSIVRSIPYDRANTSMAGFPQCPECLREYTDPADRRFHAQPNACPTCGPQAWLEAMTGHRIAPGMGERDCLDTCNRLLREGFIVALMGLGGVHLVCDATNATAVANLRQRKRRYQKPLALMARDLSVIRQYCDVSEEAAVLLQSKYAPIVLLEAKVRLAGVSDVPLLGFMLPYTPLHALLLEAWSTPLVMTSANLSEESQCISLEETRQRMQGIADYLLLHNRPIVNRVDDSVARIVGGKPRLLRRARGYAPEPMHLPPGFADEPALLAMGSELKNTFALVRDGQVIVSQHLGDLEDARTGREYLHTLQLYRDLFQHQPQAIVVDKHPGYRSSQVGQQWARQHTLPVLEVQHHHAHVAACMADNHWPLAGGKVLGIVLDGLGYGDDGTLWGGEFLLTDYLGYQRVGYFKPVAMPGGTQAILQPWRNTWAHLYALGWREIADKFAGLALLQFLQQQPLVTLETMLARGLNSPLSSSCGRLFDAVAAALDCSRVNISYEGQAAIELEALAAAASDGIQPYPFAISKNTANCWEIDPAPLWYALLNDLQMGVERTTVAARFHQGLIEVITELVQRLCVEYPVIQAVALSGGVFQNALMFAGISQQLTAAGMRVLTHQYLPTNDGGIALGQAVIGAASLNGQARTCPFLTSAI</sequence>
<dbReference type="InterPro" id="IPR017945">
    <property type="entry name" value="DHBP_synth_RibB-like_a/b_dom"/>
</dbReference>
<evidence type="ECO:0000256" key="4">
    <source>
        <dbReference type="ARBA" id="ARBA00022723"/>
    </source>
</evidence>
<dbReference type="PIRSF" id="PIRSF006256">
    <property type="entry name" value="CMPcnvr_hdrg_mat"/>
    <property type="match status" value="1"/>
</dbReference>
<dbReference type="InterPro" id="IPR036046">
    <property type="entry name" value="Acylphosphatase-like_dom_sf"/>
</dbReference>
<comment type="catalytic activity">
    <reaction evidence="7 8">
        <text>C-terminal L-cysteinyl-[HypE protein] + carbamoyl phosphate + ATP + H2O = C-terminal S-carboxamide-L-cysteinyl-[HypE protein] + AMP + phosphate + diphosphate + H(+)</text>
        <dbReference type="Rhea" id="RHEA:55636"/>
        <dbReference type="Rhea" id="RHEA-COMP:14247"/>
        <dbReference type="Rhea" id="RHEA-COMP:14392"/>
        <dbReference type="ChEBI" id="CHEBI:15377"/>
        <dbReference type="ChEBI" id="CHEBI:15378"/>
        <dbReference type="ChEBI" id="CHEBI:30616"/>
        <dbReference type="ChEBI" id="CHEBI:33019"/>
        <dbReference type="ChEBI" id="CHEBI:43474"/>
        <dbReference type="ChEBI" id="CHEBI:58228"/>
        <dbReference type="ChEBI" id="CHEBI:76913"/>
        <dbReference type="ChEBI" id="CHEBI:139126"/>
        <dbReference type="ChEBI" id="CHEBI:456215"/>
    </reaction>
</comment>
<dbReference type="Pfam" id="PF22521">
    <property type="entry name" value="HypF_C_2"/>
    <property type="match status" value="1"/>
</dbReference>
<comment type="pathway">
    <text evidence="1 8">Protein modification; [NiFe] hydrogenase maturation.</text>
</comment>
<dbReference type="PANTHER" id="PTHR42959">
    <property type="entry name" value="CARBAMOYLTRANSFERASE"/>
    <property type="match status" value="1"/>
</dbReference>
<evidence type="ECO:0000256" key="5">
    <source>
        <dbReference type="ARBA" id="ARBA00022771"/>
    </source>
</evidence>
<feature type="domain" description="Acylphosphatase-like" evidence="10">
    <location>
        <begin position="3"/>
        <end position="90"/>
    </location>
</feature>
<comment type="similarity">
    <text evidence="2 8">Belongs to the carbamoyltransferase HypF family.</text>
</comment>
<gene>
    <name evidence="12" type="primary">hypF</name>
    <name evidence="12" type="ORF">J8380_04320</name>
</gene>
<evidence type="ECO:0000256" key="7">
    <source>
        <dbReference type="ARBA" id="ARBA00048220"/>
    </source>
</evidence>
<protein>
    <recommendedName>
        <fullName evidence="8">Carbamoyltransferase HypF</fullName>
        <ecNumber evidence="8">6.2.-.-</ecNumber>
    </recommendedName>
</protein>
<evidence type="ECO:0000256" key="2">
    <source>
        <dbReference type="ARBA" id="ARBA00008097"/>
    </source>
</evidence>
<dbReference type="Proteomes" id="UP000672027">
    <property type="component" value="Chromosome"/>
</dbReference>
<evidence type="ECO:0000313" key="13">
    <source>
        <dbReference type="Proteomes" id="UP000672027"/>
    </source>
</evidence>
<dbReference type="InterPro" id="IPR041440">
    <property type="entry name" value="HypF_C"/>
</dbReference>
<dbReference type="InterPro" id="IPR001792">
    <property type="entry name" value="Acylphosphatase-like_dom"/>
</dbReference>
<keyword evidence="4" id="KW-0479">Metal-binding</keyword>
<dbReference type="EMBL" id="CP072800">
    <property type="protein sequence ID" value="QTR50802.1"/>
    <property type="molecule type" value="Genomic_DNA"/>
</dbReference>
<comment type="function">
    <text evidence="8">Involved in the maturation of [NiFe] hydrogenases. Along with HypE, it catalyzes the synthesis of the CN ligands of the active site iron of [NiFe]-hydrogenases. HypF functions as a carbamoyl transferase using carbamoylphosphate as a substrate and transferring the carboxamido moiety in an ATP-dependent reaction to the thiolate of the C-terminal cysteine of HypE yielding a protein-S-carboxamide.</text>
</comment>
<feature type="domain" description="YrdC-like" evidence="11">
    <location>
        <begin position="203"/>
        <end position="384"/>
    </location>
</feature>
<dbReference type="PROSITE" id="PS00150">
    <property type="entry name" value="ACYLPHOSPHATASE_1"/>
    <property type="match status" value="1"/>
</dbReference>
<keyword evidence="3 12" id="KW-0436">Ligase</keyword>
<evidence type="ECO:0000313" key="12">
    <source>
        <dbReference type="EMBL" id="QTR50802.1"/>
    </source>
</evidence>
<evidence type="ECO:0000256" key="1">
    <source>
        <dbReference type="ARBA" id="ARBA00004711"/>
    </source>
</evidence>
<evidence type="ECO:0000256" key="3">
    <source>
        <dbReference type="ARBA" id="ARBA00022598"/>
    </source>
</evidence>
<dbReference type="Pfam" id="PF17788">
    <property type="entry name" value="HypF_C"/>
    <property type="match status" value="1"/>
</dbReference>
<feature type="active site" evidence="9">
    <location>
        <position position="36"/>
    </location>
</feature>
<dbReference type="InterPro" id="IPR017968">
    <property type="entry name" value="Acylphosphatase_CS"/>
</dbReference>
<proteinExistence type="inferred from homology"/>
<evidence type="ECO:0000259" key="11">
    <source>
        <dbReference type="PROSITE" id="PS51163"/>
    </source>
</evidence>
<dbReference type="InterPro" id="IPR055128">
    <property type="entry name" value="HypF_C_2"/>
</dbReference>
<keyword evidence="6" id="KW-0862">Zinc</keyword>
<dbReference type="Gene3D" id="3.90.870.50">
    <property type="match status" value="1"/>
</dbReference>
<keyword evidence="9" id="KW-0378">Hydrolase</keyword>
<evidence type="ECO:0000256" key="9">
    <source>
        <dbReference type="PROSITE-ProRule" id="PRU00520"/>
    </source>
</evidence>
<dbReference type="PANTHER" id="PTHR42959:SF1">
    <property type="entry name" value="CARBAMOYLTRANSFERASE HYPF"/>
    <property type="match status" value="1"/>
</dbReference>
<dbReference type="InterPro" id="IPR004421">
    <property type="entry name" value="Carbamoyltransferase_HypF"/>
</dbReference>
<dbReference type="Gene3D" id="3.30.110.120">
    <property type="match status" value="1"/>
</dbReference>
<dbReference type="InterPro" id="IPR051060">
    <property type="entry name" value="Carbamoyltrans_HypF-like"/>
</dbReference>
<dbReference type="PROSITE" id="PS51163">
    <property type="entry name" value="YRDC"/>
    <property type="match status" value="1"/>
</dbReference>
<dbReference type="SUPFAM" id="SSF55821">
    <property type="entry name" value="YrdC/RibB"/>
    <property type="match status" value="1"/>
</dbReference>
<reference evidence="12 13" key="1">
    <citation type="submission" date="2021-04" db="EMBL/GenBank/DDBJ databases">
        <title>Genomics, taxonomy and metabolism of representatives of sulfur bacteria of the genus Thiothrix: Thiothrix fructosivorans QT, Thiothrix unzii A1T and three new species, Thiothrix subterranea sp. nov., Thiothrix litoralis sp. nov. and 'Candidatus Thiothrix anitrata' sp. nov.</title>
        <authorList>
            <person name="Ravin N.V."/>
            <person name="Smolyakov D."/>
            <person name="Rudenko T.S."/>
            <person name="Mardanov A.V."/>
            <person name="Beletsky A.V."/>
            <person name="Markov N.D."/>
            <person name="Fomenkov A.I."/>
            <person name="Roberts R.J."/>
            <person name="Karnachuk O.V."/>
            <person name="Novikov A."/>
            <person name="Grabovich M.Y."/>
        </authorList>
    </citation>
    <scope>NUCLEOTIDE SEQUENCE [LARGE SCALE GENOMIC DNA]</scope>
    <source>
        <strain evidence="12 13">A52</strain>
    </source>
</reference>
<dbReference type="InterPro" id="IPR011125">
    <property type="entry name" value="Znf_HypF"/>
</dbReference>
<dbReference type="Pfam" id="PF00708">
    <property type="entry name" value="Acylphosphatase"/>
    <property type="match status" value="1"/>
</dbReference>
<evidence type="ECO:0000256" key="6">
    <source>
        <dbReference type="ARBA" id="ARBA00022833"/>
    </source>
</evidence>
<name>A0ABX7X604_9GAMM</name>
<keyword evidence="13" id="KW-1185">Reference proteome</keyword>